<dbReference type="SMART" id="SM00060">
    <property type="entry name" value="FN3"/>
    <property type="match status" value="1"/>
</dbReference>
<feature type="domain" description="Fibronectin type-III" evidence="1">
    <location>
        <begin position="115"/>
        <end position="203"/>
    </location>
</feature>
<dbReference type="EMBL" id="CAADFI010000057">
    <property type="protein sequence ID" value="VFJ94180.1"/>
    <property type="molecule type" value="Genomic_DNA"/>
</dbReference>
<proteinExistence type="predicted"/>
<protein>
    <submittedName>
        <fullName evidence="3">Fibronectin type III domain-containing protein</fullName>
    </submittedName>
</protein>
<dbReference type="EMBL" id="CAADFJ010000054">
    <property type="protein sequence ID" value="VFK00864.1"/>
    <property type="molecule type" value="Genomic_DNA"/>
</dbReference>
<dbReference type="AlphaFoldDB" id="A0A450UNY8"/>
<sequence length="203" mass="21892">MATFPREEAKILTLAQEMVDGFNTHTDIYPAPTIGIADFETILAECITAREGAIAAQAAAEEATAIKQKTLQALIGTMKTEIRYAENIVDYDDAKLKLIGWGGPRARTPLTAPGQTRSLTIRHQGEGRITLAWKKPADGGKVAAYKVQRRERLVAGSWLDAGVATRTEITLSGQEQGKELEYCIVALNNAGEGEPGNIVTVVL</sequence>
<evidence type="ECO:0000259" key="1">
    <source>
        <dbReference type="PROSITE" id="PS50853"/>
    </source>
</evidence>
<evidence type="ECO:0000313" key="2">
    <source>
        <dbReference type="EMBL" id="VFJ93586.1"/>
    </source>
</evidence>
<dbReference type="SUPFAM" id="SSF49265">
    <property type="entry name" value="Fibronectin type III"/>
    <property type="match status" value="1"/>
</dbReference>
<dbReference type="InterPro" id="IPR003961">
    <property type="entry name" value="FN3_dom"/>
</dbReference>
<evidence type="ECO:0000313" key="3">
    <source>
        <dbReference type="EMBL" id="VFJ94180.1"/>
    </source>
</evidence>
<dbReference type="InterPro" id="IPR013783">
    <property type="entry name" value="Ig-like_fold"/>
</dbReference>
<dbReference type="CDD" id="cd00063">
    <property type="entry name" value="FN3"/>
    <property type="match status" value="1"/>
</dbReference>
<evidence type="ECO:0000313" key="4">
    <source>
        <dbReference type="EMBL" id="VFK00864.1"/>
    </source>
</evidence>
<accession>A0A450UNY8</accession>
<organism evidence="3">
    <name type="scientific">Candidatus Kentrum eta</name>
    <dbReference type="NCBI Taxonomy" id="2126337"/>
    <lineage>
        <taxon>Bacteria</taxon>
        <taxon>Pseudomonadati</taxon>
        <taxon>Pseudomonadota</taxon>
        <taxon>Gammaproteobacteria</taxon>
        <taxon>Candidatus Kentrum</taxon>
    </lineage>
</organism>
<name>A0A450UNY8_9GAMM</name>
<dbReference type="PROSITE" id="PS50853">
    <property type="entry name" value="FN3"/>
    <property type="match status" value="1"/>
</dbReference>
<dbReference type="EMBL" id="CAADFG010000058">
    <property type="protein sequence ID" value="VFJ93586.1"/>
    <property type="molecule type" value="Genomic_DNA"/>
</dbReference>
<reference evidence="3" key="1">
    <citation type="submission" date="2019-02" db="EMBL/GenBank/DDBJ databases">
        <authorList>
            <person name="Gruber-Vodicka R. H."/>
            <person name="Seah K. B. B."/>
        </authorList>
    </citation>
    <scope>NUCLEOTIDE SEQUENCE</scope>
    <source>
        <strain evidence="4">BECK_SA2B12</strain>
        <strain evidence="2">BECK_SA2B15</strain>
        <strain evidence="3">BECK_SA2B20</strain>
    </source>
</reference>
<dbReference type="Pfam" id="PF00041">
    <property type="entry name" value="fn3"/>
    <property type="match status" value="1"/>
</dbReference>
<dbReference type="Gene3D" id="2.60.40.10">
    <property type="entry name" value="Immunoglobulins"/>
    <property type="match status" value="1"/>
</dbReference>
<dbReference type="InterPro" id="IPR036116">
    <property type="entry name" value="FN3_sf"/>
</dbReference>
<gene>
    <name evidence="2" type="ORF">BECKH772A_GA0070896_100586</name>
    <name evidence="3" type="ORF">BECKH772B_GA0070898_100576</name>
    <name evidence="4" type="ORF">BECKH772C_GA0070978_100546</name>
</gene>